<organism evidence="4 5">
    <name type="scientific">Nitrosovibrio tenuis</name>
    <dbReference type="NCBI Taxonomy" id="1233"/>
    <lineage>
        <taxon>Bacteria</taxon>
        <taxon>Pseudomonadati</taxon>
        <taxon>Pseudomonadota</taxon>
        <taxon>Betaproteobacteria</taxon>
        <taxon>Nitrosomonadales</taxon>
        <taxon>Nitrosomonadaceae</taxon>
        <taxon>Nitrosovibrio</taxon>
    </lineage>
</organism>
<dbReference type="OrthoDB" id="5294672at2"/>
<feature type="region of interest" description="Disordered" evidence="1">
    <location>
        <begin position="277"/>
        <end position="303"/>
    </location>
</feature>
<dbReference type="InterPro" id="IPR003399">
    <property type="entry name" value="Mce/MlaD"/>
</dbReference>
<keyword evidence="5" id="KW-1185">Reference proteome</keyword>
<dbReference type="PANTHER" id="PTHR36698:SF2">
    <property type="entry name" value="MCE_MLAD DOMAIN-CONTAINING PROTEIN"/>
    <property type="match status" value="1"/>
</dbReference>
<protein>
    <submittedName>
        <fullName evidence="4">Phospholipid/cholesterol/gamma-HCH transport system substrate-binding protein</fullName>
    </submittedName>
</protein>
<proteinExistence type="predicted"/>
<dbReference type="RefSeq" id="WP_090829175.1">
    <property type="nucleotide sequence ID" value="NZ_FOBH01000010.1"/>
</dbReference>
<dbReference type="AlphaFoldDB" id="A0A1H7PZS6"/>
<dbReference type="STRING" id="1233.SAMN05216387_11075"/>
<dbReference type="Proteomes" id="UP000198620">
    <property type="component" value="Unassembled WGS sequence"/>
</dbReference>
<feature type="domain" description="Mce/MlaD" evidence="3">
    <location>
        <begin position="44"/>
        <end position="112"/>
    </location>
</feature>
<evidence type="ECO:0000313" key="4">
    <source>
        <dbReference type="EMBL" id="SEL41411.1"/>
    </source>
</evidence>
<dbReference type="Pfam" id="PF02470">
    <property type="entry name" value="MlaD"/>
    <property type="match status" value="1"/>
</dbReference>
<feature type="transmembrane region" description="Helical" evidence="2">
    <location>
        <begin position="7"/>
        <end position="28"/>
    </location>
</feature>
<dbReference type="EMBL" id="FOBH01000010">
    <property type="protein sequence ID" value="SEL41411.1"/>
    <property type="molecule type" value="Genomic_DNA"/>
</dbReference>
<evidence type="ECO:0000256" key="2">
    <source>
        <dbReference type="SAM" id="Phobius"/>
    </source>
</evidence>
<keyword evidence="2" id="KW-0812">Transmembrane</keyword>
<name>A0A1H7PZS6_9PROT</name>
<evidence type="ECO:0000313" key="5">
    <source>
        <dbReference type="Proteomes" id="UP000198620"/>
    </source>
</evidence>
<sequence>MENRAHALVAGLFVMILSIAAAAVALWFGGDTTPRDKYLIVSESPVTGLNQQATVRYRGVTVGKVENIRLDPEKLQTVLIRIAVDKNLPLTTKAYAQLGYQGLTGLAFVQLNDEGGQAERLTTDPDNPAQIPLRPSALDSITDAGQRLLGKANGLVDRLNVLLGDQNQTHFSHILENTASVTGRLHNVVSQLEPGLKSLPGLAADASAVLKHTDELVMGLNDISTRINQHGGPIDSLSQTAGELTDTLHKLRETTEGITRSTRSVERVLLQFEEQPRSLLFGRSPPPPGPGEEGFVSPREISR</sequence>
<gene>
    <name evidence="4" type="ORF">SAMN05216387_11075</name>
</gene>
<reference evidence="4 5" key="1">
    <citation type="submission" date="2016-10" db="EMBL/GenBank/DDBJ databases">
        <authorList>
            <person name="de Groot N.N."/>
        </authorList>
    </citation>
    <scope>NUCLEOTIDE SEQUENCE [LARGE SCALE GENOMIC DNA]</scope>
    <source>
        <strain evidence="4 5">Nv1</strain>
    </source>
</reference>
<dbReference type="PANTHER" id="PTHR36698">
    <property type="entry name" value="BLL5892 PROTEIN"/>
    <property type="match status" value="1"/>
</dbReference>
<keyword evidence="2" id="KW-0472">Membrane</keyword>
<evidence type="ECO:0000259" key="3">
    <source>
        <dbReference type="Pfam" id="PF02470"/>
    </source>
</evidence>
<evidence type="ECO:0000256" key="1">
    <source>
        <dbReference type="SAM" id="MobiDB-lite"/>
    </source>
</evidence>
<keyword evidence="2" id="KW-1133">Transmembrane helix</keyword>
<accession>A0A1H7PZS6</accession>